<dbReference type="EMBL" id="HG937693">
    <property type="protein sequence ID" value="CDP35634.1"/>
    <property type="molecule type" value="Genomic_DNA"/>
</dbReference>
<reference evidence="2" key="1">
    <citation type="submission" date="2014-02" db="EMBL/GenBank/DDBJ databases">
        <authorList>
            <person name="Genoscope - CEA"/>
        </authorList>
    </citation>
    <scope>NUCLEOTIDE SEQUENCE</scope>
    <source>
        <strain evidence="2">LS3</strain>
    </source>
</reference>
<dbReference type="Pfam" id="PF26163">
    <property type="entry name" value="mS26"/>
    <property type="match status" value="1"/>
</dbReference>
<gene>
    <name evidence="2" type="ORF">GNLVRS02_ARAD1C39974g</name>
</gene>
<dbReference type="PhylomeDB" id="A0A060T4B0"/>
<feature type="region of interest" description="Disordered" evidence="1">
    <location>
        <begin position="273"/>
        <end position="293"/>
    </location>
</feature>
<evidence type="ECO:0000313" key="2">
    <source>
        <dbReference type="EMBL" id="CDP35634.1"/>
    </source>
</evidence>
<evidence type="ECO:0000256" key="1">
    <source>
        <dbReference type="SAM" id="MobiDB-lite"/>
    </source>
</evidence>
<feature type="compositionally biased region" description="Polar residues" evidence="1">
    <location>
        <begin position="282"/>
        <end position="293"/>
    </location>
</feature>
<name>A0A060T4B0_BLAAD</name>
<dbReference type="CDD" id="cd23703">
    <property type="entry name" value="mS26_PET12"/>
    <property type="match status" value="1"/>
</dbReference>
<feature type="region of interest" description="Disordered" evidence="1">
    <location>
        <begin position="36"/>
        <end position="83"/>
    </location>
</feature>
<dbReference type="AlphaFoldDB" id="A0A060T4B0"/>
<feature type="compositionally biased region" description="Basic and acidic residues" evidence="1">
    <location>
        <begin position="36"/>
        <end position="68"/>
    </location>
</feature>
<sequence length="293" mass="33518">MVRSVAKYGMKSGVLPKPRDALPRLRTFWEQEELDKEKGGFADPKMKPKHTDLTPVVKKEKFADERIRHTAKPKSKPPKLNSDIAKWKNLTAEMRRKYYKDSILLQSRMDEKEKEERERKFREAREARLRIDNAEQSEATKLTLPTVESFLKGPFVRHRTPEETAELKAKRAVNRTITENQAKEQKAASLLELYQKSSDFIIDEVELEEKINKEFNITPSQGILNSDLLKGHGFEGFINQEKSVEKKLTQALLGTTSNLMPGYPEVAQALNKSAQKYEATEEPNSASNGSDKA</sequence>
<organism evidence="2">
    <name type="scientific">Blastobotrys adeninivorans</name>
    <name type="common">Yeast</name>
    <name type="synonym">Arxula adeninivorans</name>
    <dbReference type="NCBI Taxonomy" id="409370"/>
    <lineage>
        <taxon>Eukaryota</taxon>
        <taxon>Fungi</taxon>
        <taxon>Dikarya</taxon>
        <taxon>Ascomycota</taxon>
        <taxon>Saccharomycotina</taxon>
        <taxon>Dipodascomycetes</taxon>
        <taxon>Dipodascales</taxon>
        <taxon>Trichomonascaceae</taxon>
        <taxon>Blastobotrys</taxon>
    </lineage>
</organism>
<proteinExistence type="predicted"/>
<protein>
    <submittedName>
        <fullName evidence="2">ARAD1C39974p</fullName>
    </submittedName>
</protein>
<dbReference type="InterPro" id="IPR058940">
    <property type="entry name" value="mS26_fungi"/>
</dbReference>
<reference evidence="2" key="2">
    <citation type="submission" date="2014-06" db="EMBL/GenBank/DDBJ databases">
        <title>The complete genome of Blastobotrys (Arxula) adeninivorans LS3 - a yeast of biotechnological interest.</title>
        <authorList>
            <person name="Kunze G."/>
            <person name="Gaillardin C."/>
            <person name="Czernicka M."/>
            <person name="Durrens P."/>
            <person name="Martin T."/>
            <person name="Boer E."/>
            <person name="Gabaldon T."/>
            <person name="Cruz J."/>
            <person name="Talla E."/>
            <person name="Marck C."/>
            <person name="Goffeau A."/>
            <person name="Barbe V."/>
            <person name="Baret P."/>
            <person name="Baronian K."/>
            <person name="Beier S."/>
            <person name="Bleykasten C."/>
            <person name="Bode R."/>
            <person name="Casaregola S."/>
            <person name="Despons L."/>
            <person name="Fairhead C."/>
            <person name="Giersberg M."/>
            <person name="Gierski P."/>
            <person name="Hahnel U."/>
            <person name="Hartmann A."/>
            <person name="Jankowska D."/>
            <person name="Jubin C."/>
            <person name="Jung P."/>
            <person name="Lafontaine I."/>
            <person name="Leh-Louis V."/>
            <person name="Lemaire M."/>
            <person name="Marcet-Houben M."/>
            <person name="Mascher M."/>
            <person name="Morel G."/>
            <person name="Richard G.-F."/>
            <person name="Riechen J."/>
            <person name="Sacerdot C."/>
            <person name="Sarkar A."/>
            <person name="Savel G."/>
            <person name="Schacherer J."/>
            <person name="Sherman D."/>
            <person name="Straub M.-L."/>
            <person name="Stein N."/>
            <person name="Thierry A."/>
            <person name="Trautwein-Schult A."/>
            <person name="Westhof E."/>
            <person name="Worch S."/>
            <person name="Dujon B."/>
            <person name="Souciet J.-L."/>
            <person name="Wincker P."/>
            <person name="Scholz U."/>
            <person name="Neuveglise N."/>
        </authorList>
    </citation>
    <scope>NUCLEOTIDE SEQUENCE</scope>
    <source>
        <strain evidence="2">LS3</strain>
    </source>
</reference>
<accession>A0A060T4B0</accession>